<organism evidence="1 2">
    <name type="scientific">Mesorhizobium helmanticense</name>
    <dbReference type="NCBI Taxonomy" id="1776423"/>
    <lineage>
        <taxon>Bacteria</taxon>
        <taxon>Pseudomonadati</taxon>
        <taxon>Pseudomonadota</taxon>
        <taxon>Alphaproteobacteria</taxon>
        <taxon>Hyphomicrobiales</taxon>
        <taxon>Phyllobacteriaceae</taxon>
        <taxon>Mesorhizobium</taxon>
    </lineage>
</organism>
<evidence type="ECO:0000313" key="2">
    <source>
        <dbReference type="Proteomes" id="UP000240259"/>
    </source>
</evidence>
<dbReference type="Proteomes" id="UP000240259">
    <property type="component" value="Unassembled WGS sequence"/>
</dbReference>
<evidence type="ECO:0008006" key="3">
    <source>
        <dbReference type="Google" id="ProtNLM"/>
    </source>
</evidence>
<dbReference type="EMBL" id="PZJX01000037">
    <property type="protein sequence ID" value="PTE08710.1"/>
    <property type="molecule type" value="Genomic_DNA"/>
</dbReference>
<sequence>MIVLPARYSTVIKTLSGGGMSETALCFDGNLQRKVVVKSLKPGIEKHRLMDELSALADIRSKYVV</sequence>
<name>A0A2T4ISV9_9HYPH</name>
<dbReference type="InterPro" id="IPR011009">
    <property type="entry name" value="Kinase-like_dom_sf"/>
</dbReference>
<dbReference type="AlphaFoldDB" id="A0A2T4ISV9"/>
<dbReference type="SUPFAM" id="SSF56112">
    <property type="entry name" value="Protein kinase-like (PK-like)"/>
    <property type="match status" value="1"/>
</dbReference>
<gene>
    <name evidence="1" type="ORF">C9427_19805</name>
</gene>
<accession>A0A2T4ISV9</accession>
<evidence type="ECO:0000313" key="1">
    <source>
        <dbReference type="EMBL" id="PTE08710.1"/>
    </source>
</evidence>
<keyword evidence="2" id="KW-1185">Reference proteome</keyword>
<protein>
    <recommendedName>
        <fullName evidence="3">Protein kinase domain-containing protein</fullName>
    </recommendedName>
</protein>
<reference evidence="1 2" key="1">
    <citation type="submission" date="2018-03" db="EMBL/GenBank/DDBJ databases">
        <title>Genome sequence of the symbiotic type strain Mesorhizobium helmanticense CSLC115NT isolated from Lotus corniculatus nodules.</title>
        <authorList>
            <person name="Sannazzaro A.I."/>
            <person name="Torres Tejerizo G.A."/>
            <person name="Dip D."/>
            <person name="Caballero M."/>
            <person name="Pistorio M."/>
            <person name="Estrella M.J."/>
        </authorList>
    </citation>
    <scope>NUCLEOTIDE SEQUENCE [LARGE SCALE GENOMIC DNA]</scope>
    <source>
        <strain evidence="1 2">CSLC115N</strain>
    </source>
</reference>
<proteinExistence type="predicted"/>
<comment type="caution">
    <text evidence="1">The sequence shown here is derived from an EMBL/GenBank/DDBJ whole genome shotgun (WGS) entry which is preliminary data.</text>
</comment>